<proteinExistence type="predicted"/>
<dbReference type="Proteomes" id="UP000821865">
    <property type="component" value="Chromosome 7"/>
</dbReference>
<protein>
    <submittedName>
        <fullName evidence="1">Uncharacterized protein</fullName>
    </submittedName>
</protein>
<reference evidence="1" key="1">
    <citation type="submission" date="2020-05" db="EMBL/GenBank/DDBJ databases">
        <title>Large-scale comparative analyses of tick genomes elucidate their genetic diversity and vector capacities.</title>
        <authorList>
            <person name="Jia N."/>
            <person name="Wang J."/>
            <person name="Shi W."/>
            <person name="Du L."/>
            <person name="Sun Y."/>
            <person name="Zhan W."/>
            <person name="Jiang J."/>
            <person name="Wang Q."/>
            <person name="Zhang B."/>
            <person name="Ji P."/>
            <person name="Sakyi L.B."/>
            <person name="Cui X."/>
            <person name="Yuan T."/>
            <person name="Jiang B."/>
            <person name="Yang W."/>
            <person name="Lam T.T.-Y."/>
            <person name="Chang Q."/>
            <person name="Ding S."/>
            <person name="Wang X."/>
            <person name="Zhu J."/>
            <person name="Ruan X."/>
            <person name="Zhao L."/>
            <person name="Wei J."/>
            <person name="Que T."/>
            <person name="Du C."/>
            <person name="Cheng J."/>
            <person name="Dai P."/>
            <person name="Han X."/>
            <person name="Huang E."/>
            <person name="Gao Y."/>
            <person name="Liu J."/>
            <person name="Shao H."/>
            <person name="Ye R."/>
            <person name="Li L."/>
            <person name="Wei W."/>
            <person name="Wang X."/>
            <person name="Wang C."/>
            <person name="Yang T."/>
            <person name="Huo Q."/>
            <person name="Li W."/>
            <person name="Guo W."/>
            <person name="Chen H."/>
            <person name="Zhou L."/>
            <person name="Ni X."/>
            <person name="Tian J."/>
            <person name="Zhou Y."/>
            <person name="Sheng Y."/>
            <person name="Liu T."/>
            <person name="Pan Y."/>
            <person name="Xia L."/>
            <person name="Li J."/>
            <person name="Zhao F."/>
            <person name="Cao W."/>
        </authorList>
    </citation>
    <scope>NUCLEOTIDE SEQUENCE</scope>
    <source>
        <strain evidence="1">Dsil-2018</strain>
    </source>
</reference>
<evidence type="ECO:0000313" key="2">
    <source>
        <dbReference type="Proteomes" id="UP000821865"/>
    </source>
</evidence>
<keyword evidence="2" id="KW-1185">Reference proteome</keyword>
<organism evidence="1 2">
    <name type="scientific">Dermacentor silvarum</name>
    <name type="common">Tick</name>
    <dbReference type="NCBI Taxonomy" id="543639"/>
    <lineage>
        <taxon>Eukaryota</taxon>
        <taxon>Metazoa</taxon>
        <taxon>Ecdysozoa</taxon>
        <taxon>Arthropoda</taxon>
        <taxon>Chelicerata</taxon>
        <taxon>Arachnida</taxon>
        <taxon>Acari</taxon>
        <taxon>Parasitiformes</taxon>
        <taxon>Ixodida</taxon>
        <taxon>Ixodoidea</taxon>
        <taxon>Ixodidae</taxon>
        <taxon>Rhipicephalinae</taxon>
        <taxon>Dermacentor</taxon>
    </lineage>
</organism>
<dbReference type="EMBL" id="CM023476">
    <property type="protein sequence ID" value="KAH7940784.1"/>
    <property type="molecule type" value="Genomic_DNA"/>
</dbReference>
<comment type="caution">
    <text evidence="1">The sequence shown here is derived from an EMBL/GenBank/DDBJ whole genome shotgun (WGS) entry which is preliminary data.</text>
</comment>
<name>A0ACB8CDH3_DERSI</name>
<accession>A0ACB8CDH3</accession>
<gene>
    <name evidence="1" type="ORF">HPB49_005620</name>
</gene>
<evidence type="ECO:0000313" key="1">
    <source>
        <dbReference type="EMBL" id="KAH7940784.1"/>
    </source>
</evidence>
<sequence length="116" mass="13297">MCATAFVQRIIARQSLFNSKTGDSVLRKERKLRSSVADVGCSGKSPIYINEHLCPQLKRLLAMTIEKKKEMKWWFVWTTDGKIFARRTESLNALQITCVADLVKIDEHLQQAGVYH</sequence>